<evidence type="ECO:0000313" key="2">
    <source>
        <dbReference type="Proteomes" id="UP000644147"/>
    </source>
</evidence>
<dbReference type="Proteomes" id="UP000644147">
    <property type="component" value="Unassembled WGS sequence"/>
</dbReference>
<evidence type="ECO:0000313" key="1">
    <source>
        <dbReference type="EMBL" id="MBK0403174.1"/>
    </source>
</evidence>
<sequence>MKEIPEIKLVTVPETEEAKKAVGYKWNDEAGTRHKLGGIPDRLCLEEYPNCKDCGQRMTFYAQIDSIGDDYDLADTCAIHVFVCFDCFTTESQLNQI</sequence>
<proteinExistence type="predicted"/>
<dbReference type="EMBL" id="JAEHFX010000004">
    <property type="protein sequence ID" value="MBK0403174.1"/>
    <property type="molecule type" value="Genomic_DNA"/>
</dbReference>
<name>A0ABS1C191_9BACT</name>
<keyword evidence="2" id="KW-1185">Reference proteome</keyword>
<reference evidence="1 2" key="1">
    <citation type="submission" date="2020-12" db="EMBL/GenBank/DDBJ databases">
        <title>Bacterial novel species Adhaeribacter sp. BT258 isolated from soil.</title>
        <authorList>
            <person name="Jung H.-Y."/>
        </authorList>
    </citation>
    <scope>NUCLEOTIDE SEQUENCE [LARGE SCALE GENOMIC DNA]</scope>
    <source>
        <strain evidence="1 2">BT258</strain>
    </source>
</reference>
<organism evidence="1 2">
    <name type="scientific">Adhaeribacter terrigena</name>
    <dbReference type="NCBI Taxonomy" id="2793070"/>
    <lineage>
        <taxon>Bacteria</taxon>
        <taxon>Pseudomonadati</taxon>
        <taxon>Bacteroidota</taxon>
        <taxon>Cytophagia</taxon>
        <taxon>Cytophagales</taxon>
        <taxon>Hymenobacteraceae</taxon>
        <taxon>Adhaeribacter</taxon>
    </lineage>
</organism>
<comment type="caution">
    <text evidence="1">The sequence shown here is derived from an EMBL/GenBank/DDBJ whole genome shotgun (WGS) entry which is preliminary data.</text>
</comment>
<protein>
    <submittedName>
        <fullName evidence="1">Uncharacterized protein</fullName>
    </submittedName>
</protein>
<accession>A0ABS1C191</accession>
<gene>
    <name evidence="1" type="ORF">I5M27_09270</name>
</gene>